<keyword evidence="1" id="KW-0963">Cytoplasm</keyword>
<dbReference type="PANTHER" id="PTHR43808">
    <property type="entry name" value="ACETYLORNITHINE DEACETYLASE"/>
    <property type="match status" value="1"/>
</dbReference>
<evidence type="ECO:0000256" key="5">
    <source>
        <dbReference type="ARBA" id="ARBA00022741"/>
    </source>
</evidence>
<name>A0AAX3M214_9BACL</name>
<dbReference type="GO" id="GO:0009085">
    <property type="term" value="P:lysine biosynthetic process"/>
    <property type="evidence" value="ECO:0007669"/>
    <property type="project" value="UniProtKB-KW"/>
</dbReference>
<keyword evidence="11" id="KW-0170">Cobalt</keyword>
<dbReference type="KEGG" id="pka:PQ456_20935"/>
<evidence type="ECO:0000313" key="14">
    <source>
        <dbReference type="Proteomes" id="UP001220509"/>
    </source>
</evidence>
<evidence type="ECO:0000256" key="3">
    <source>
        <dbReference type="ARBA" id="ARBA00022679"/>
    </source>
</evidence>
<proteinExistence type="predicted"/>
<dbReference type="GO" id="GO:0016301">
    <property type="term" value="F:kinase activity"/>
    <property type="evidence" value="ECO:0007669"/>
    <property type="project" value="UniProtKB-KW"/>
</dbReference>
<dbReference type="SUPFAM" id="SSF53187">
    <property type="entry name" value="Zn-dependent exopeptidases"/>
    <property type="match status" value="1"/>
</dbReference>
<evidence type="ECO:0000256" key="9">
    <source>
        <dbReference type="ARBA" id="ARBA00022840"/>
    </source>
</evidence>
<dbReference type="GO" id="GO:0016811">
    <property type="term" value="F:hydrolase activity, acting on carbon-nitrogen (but not peptide) bonds, in linear amides"/>
    <property type="evidence" value="ECO:0007669"/>
    <property type="project" value="InterPro"/>
</dbReference>
<dbReference type="InterPro" id="IPR050072">
    <property type="entry name" value="Peptidase_M20A"/>
</dbReference>
<keyword evidence="7" id="KW-0378">Hydrolase</keyword>
<evidence type="ECO:0000256" key="8">
    <source>
        <dbReference type="ARBA" id="ARBA00022833"/>
    </source>
</evidence>
<evidence type="ECO:0000256" key="7">
    <source>
        <dbReference type="ARBA" id="ARBA00022801"/>
    </source>
</evidence>
<dbReference type="EMBL" id="CP117416">
    <property type="protein sequence ID" value="WCT55581.1"/>
    <property type="molecule type" value="Genomic_DNA"/>
</dbReference>
<dbReference type="Pfam" id="PF00696">
    <property type="entry name" value="AA_kinase"/>
    <property type="match status" value="1"/>
</dbReference>
<evidence type="ECO:0000313" key="13">
    <source>
        <dbReference type="EMBL" id="WCT55581.1"/>
    </source>
</evidence>
<keyword evidence="6" id="KW-0418">Kinase</keyword>
<evidence type="ECO:0000256" key="2">
    <source>
        <dbReference type="ARBA" id="ARBA00022605"/>
    </source>
</evidence>
<keyword evidence="4" id="KW-0479">Metal-binding</keyword>
<keyword evidence="3" id="KW-0808">Transferase</keyword>
<dbReference type="InterPro" id="IPR036393">
    <property type="entry name" value="AceGlu_kinase-like_sf"/>
</dbReference>
<keyword evidence="2" id="KW-0028">Amino-acid biosynthesis</keyword>
<dbReference type="GO" id="GO:0005524">
    <property type="term" value="F:ATP binding"/>
    <property type="evidence" value="ECO:0007669"/>
    <property type="project" value="UniProtKB-KW"/>
</dbReference>
<evidence type="ECO:0000256" key="6">
    <source>
        <dbReference type="ARBA" id="ARBA00022777"/>
    </source>
</evidence>
<sequence>MAVINNLHVIKLGSSTIGKSETIFAEIAALSKQGAKILLISGGADAIERKFADLQKEVQFLTLDNGDQVRYCPPEAMNTIRQAYAEYIFEPVQQQLQAYGLSVLTQCAGDHGWVQGKQGKPLKVRKGDKKVIVRDSLYGSYGSANQQLLTQLLHTYNVVCLSPPIYDPEIGQYINIDADMLAAHLAIALEASHLRFVTSTAGILSDIANPSSTIRDIYPQAEQIVVTGRMKQKLRAAELALDQGIADIAITGPHTLYGAGKTWFWRGQHIPPDVELLHQAISIPSVSKDEAVLAQFLQERVSSAEINAEIDPAGNIVLTKGSGEHTLLLLGHIDTVPYVWQSAVHEQRVSGRGSVDAKGSLINFVEVLRTIDVPDHARLVVIGAVEEEVSSSAGAFYVRDHVQADAVIIGEPSGTHNLTLGYYGLLKLQLHVVQKQQHSAGKDSISSIDKVYQLATHLREIIAQYDPDHLSAIVDIEAENSGGHYSASATLNFRISPQARAGYIEDIHSLEWADSTVEILRNTPGYQNSRKDLLVKSFVRGSSTVLDEKLTFLMKKGTSDMNTLATTWTDIPMVAFGPGDASLDHTDQEFLDIEEVQLSRKVLRQSIETWFSLISSKSKENVYALNTEQVT</sequence>
<keyword evidence="10" id="KW-0457">Lysine biosynthesis</keyword>
<evidence type="ECO:0000256" key="11">
    <source>
        <dbReference type="ARBA" id="ARBA00023285"/>
    </source>
</evidence>
<organism evidence="13 14">
    <name type="scientific">Paenibacillus kyungheensis</name>
    <dbReference type="NCBI Taxonomy" id="1452732"/>
    <lineage>
        <taxon>Bacteria</taxon>
        <taxon>Bacillati</taxon>
        <taxon>Bacillota</taxon>
        <taxon>Bacilli</taxon>
        <taxon>Bacillales</taxon>
        <taxon>Paenibacillaceae</taxon>
        <taxon>Paenibacillus</taxon>
    </lineage>
</organism>
<evidence type="ECO:0000256" key="1">
    <source>
        <dbReference type="ARBA" id="ARBA00022490"/>
    </source>
</evidence>
<reference evidence="13 14" key="1">
    <citation type="submission" date="2023-02" db="EMBL/GenBank/DDBJ databases">
        <title>Genome sequence of Paenibacillus kyungheensis KACC 18744.</title>
        <authorList>
            <person name="Kim S."/>
            <person name="Heo J."/>
            <person name="Kwon S.-W."/>
        </authorList>
    </citation>
    <scope>NUCLEOTIDE SEQUENCE [LARGE SCALE GENOMIC DNA]</scope>
    <source>
        <strain evidence="13 14">KACC 18744</strain>
    </source>
</reference>
<dbReference type="Proteomes" id="UP001220509">
    <property type="component" value="Chromosome"/>
</dbReference>
<evidence type="ECO:0000256" key="10">
    <source>
        <dbReference type="ARBA" id="ARBA00023154"/>
    </source>
</evidence>
<dbReference type="PRINTS" id="PR00474">
    <property type="entry name" value="GLU5KINASE"/>
</dbReference>
<protein>
    <submittedName>
        <fullName evidence="13">M20/M25/M40 family metallo-hydrolase</fullName>
    </submittedName>
</protein>
<evidence type="ECO:0000259" key="12">
    <source>
        <dbReference type="Pfam" id="PF00696"/>
    </source>
</evidence>
<dbReference type="GO" id="GO:0008270">
    <property type="term" value="F:zinc ion binding"/>
    <property type="evidence" value="ECO:0007669"/>
    <property type="project" value="InterPro"/>
</dbReference>
<keyword evidence="14" id="KW-1185">Reference proteome</keyword>
<dbReference type="Gene3D" id="3.40.630.10">
    <property type="entry name" value="Zn peptidases"/>
    <property type="match status" value="2"/>
</dbReference>
<dbReference type="InterPro" id="IPR001261">
    <property type="entry name" value="ArgE/DapE_CS"/>
</dbReference>
<dbReference type="InterPro" id="IPR001057">
    <property type="entry name" value="Glu/AcGlu_kinase"/>
</dbReference>
<dbReference type="GO" id="GO:0050897">
    <property type="term" value="F:cobalt ion binding"/>
    <property type="evidence" value="ECO:0007669"/>
    <property type="project" value="InterPro"/>
</dbReference>
<dbReference type="Pfam" id="PF01546">
    <property type="entry name" value="Peptidase_M20"/>
    <property type="match status" value="1"/>
</dbReference>
<evidence type="ECO:0000256" key="4">
    <source>
        <dbReference type="ARBA" id="ARBA00022723"/>
    </source>
</evidence>
<dbReference type="RefSeq" id="WP_273613943.1">
    <property type="nucleotide sequence ID" value="NZ_CP117416.1"/>
</dbReference>
<keyword evidence="8" id="KW-0862">Zinc</keyword>
<keyword evidence="5" id="KW-0547">Nucleotide-binding</keyword>
<dbReference type="PROSITE" id="PS00758">
    <property type="entry name" value="ARGE_DAPE_CPG2_1"/>
    <property type="match status" value="1"/>
</dbReference>
<dbReference type="PANTHER" id="PTHR43808:SF28">
    <property type="entry name" value="[LYSW]-LYSINE_[LYSW]-ORNITHINE HYDROLASE"/>
    <property type="match status" value="1"/>
</dbReference>
<feature type="domain" description="Aspartate/glutamate/uridylate kinase" evidence="12">
    <location>
        <begin position="8"/>
        <end position="248"/>
    </location>
</feature>
<dbReference type="InterPro" id="IPR002933">
    <property type="entry name" value="Peptidase_M20"/>
</dbReference>
<dbReference type="Gene3D" id="3.40.1160.10">
    <property type="entry name" value="Acetylglutamate kinase-like"/>
    <property type="match status" value="1"/>
</dbReference>
<dbReference type="InterPro" id="IPR001048">
    <property type="entry name" value="Asp/Glu/Uridylate_kinase"/>
</dbReference>
<dbReference type="NCBIfam" id="TIGR01902">
    <property type="entry name" value="dapE-lys-deAc"/>
    <property type="match status" value="1"/>
</dbReference>
<gene>
    <name evidence="13" type="ORF">PQ456_20935</name>
</gene>
<dbReference type="SUPFAM" id="SSF53633">
    <property type="entry name" value="Carbamate kinase-like"/>
    <property type="match status" value="1"/>
</dbReference>
<accession>A0AAX3M214</accession>
<dbReference type="InterPro" id="IPR010175">
    <property type="entry name" value="LysK"/>
</dbReference>
<dbReference type="AlphaFoldDB" id="A0AAX3M214"/>
<keyword evidence="9" id="KW-0067">ATP-binding</keyword>